<name>X0T0Q9_9ZZZZ</name>
<dbReference type="Gene3D" id="3.30.1380.10">
    <property type="match status" value="1"/>
</dbReference>
<evidence type="ECO:0008006" key="2">
    <source>
        <dbReference type="Google" id="ProtNLM"/>
    </source>
</evidence>
<dbReference type="EMBL" id="BARS01016405">
    <property type="protein sequence ID" value="GAF87018.1"/>
    <property type="molecule type" value="Genomic_DNA"/>
</dbReference>
<protein>
    <recommendedName>
        <fullName evidence="2">Peptidase M15C domain-containing protein</fullName>
    </recommendedName>
</protein>
<dbReference type="AlphaFoldDB" id="X0T0Q9"/>
<reference evidence="1" key="1">
    <citation type="journal article" date="2014" name="Front. Microbiol.">
        <title>High frequency of phylogenetically diverse reductive dehalogenase-homologous genes in deep subseafloor sedimentary metagenomes.</title>
        <authorList>
            <person name="Kawai M."/>
            <person name="Futagami T."/>
            <person name="Toyoda A."/>
            <person name="Takaki Y."/>
            <person name="Nishi S."/>
            <person name="Hori S."/>
            <person name="Arai W."/>
            <person name="Tsubouchi T."/>
            <person name="Morono Y."/>
            <person name="Uchiyama I."/>
            <person name="Ito T."/>
            <person name="Fujiyama A."/>
            <person name="Inagaki F."/>
            <person name="Takami H."/>
        </authorList>
    </citation>
    <scope>NUCLEOTIDE SEQUENCE</scope>
    <source>
        <strain evidence="1">Expedition CK06-06</strain>
    </source>
</reference>
<comment type="caution">
    <text evidence="1">The sequence shown here is derived from an EMBL/GenBank/DDBJ whole genome shotgun (WGS) entry which is preliminary data.</text>
</comment>
<dbReference type="InterPro" id="IPR009045">
    <property type="entry name" value="Zn_M74/Hedgehog-like"/>
</dbReference>
<proteinExistence type="predicted"/>
<evidence type="ECO:0000313" key="1">
    <source>
        <dbReference type="EMBL" id="GAF87018.1"/>
    </source>
</evidence>
<organism evidence="1">
    <name type="scientific">marine sediment metagenome</name>
    <dbReference type="NCBI Taxonomy" id="412755"/>
    <lineage>
        <taxon>unclassified sequences</taxon>
        <taxon>metagenomes</taxon>
        <taxon>ecological metagenomes</taxon>
    </lineage>
</organism>
<accession>X0T0Q9</accession>
<sequence>MRLGTKQELFARLLGEHLVWLYEQGYKVRMGDVWATDGHKADSNHYLKLAADLNLFYGGKYLTETEDHRKSGEKWETRHSLCRWGGRFNDGNHYSLIHYGRM</sequence>
<gene>
    <name evidence="1" type="ORF">S01H1_27003</name>
</gene>